<evidence type="ECO:0000313" key="2">
    <source>
        <dbReference type="EMBL" id="KJU84838.1"/>
    </source>
</evidence>
<dbReference type="AlphaFoldDB" id="A0A0F3GW11"/>
<keyword evidence="3" id="KW-1185">Reference proteome</keyword>
<proteinExistence type="predicted"/>
<comment type="caution">
    <text evidence="2">The sequence shown here is derived from an EMBL/GenBank/DDBJ whole genome shotgun (WGS) entry which is preliminary data.</text>
</comment>
<dbReference type="Proteomes" id="UP000033423">
    <property type="component" value="Unassembled WGS sequence"/>
</dbReference>
<protein>
    <submittedName>
        <fullName evidence="2">Magnetosome protein Man6</fullName>
    </submittedName>
</protein>
<dbReference type="Gene3D" id="1.10.287.1490">
    <property type="match status" value="1"/>
</dbReference>
<sequence length="383" mass="44411">MITRDYSPKETTYNREEMLDLIGNVVQTLVIKKRIVALKSEIAKKLRDVQYMQDKVATVRKKSTDLKTTISATEKKLAQSRQTLKDYREEKAKVLVWLEKLKEFENTPGLLDDKKRQVQVLMDSVKKLSERFKTLDKSYKEISKLKQDLTRNTEEKTKAADKLSNEVLTLQQQKDQHADKPYLTASKDELTAMQTEAAKKIKELQQEIKKAKDAITKSKSELTKAQANLEKETKEKERLSTAEKELEEKIAYYTSIEDKDVLLADIDELKKHRIAIIAELEDKQRKIHELEANIESTNKAIEDEKHFVENFGKRKVLLDERRRQVEGIPQKLQEYGKEVAINERVAYQSKQLNAYIDAVNELIGAEVKGIDKHFKVFEEAVAK</sequence>
<evidence type="ECO:0000313" key="3">
    <source>
        <dbReference type="Proteomes" id="UP000033423"/>
    </source>
</evidence>
<organism evidence="2 3">
    <name type="scientific">Candidatus Magnetobacterium bavaricum</name>
    <dbReference type="NCBI Taxonomy" id="29290"/>
    <lineage>
        <taxon>Bacteria</taxon>
        <taxon>Pseudomonadati</taxon>
        <taxon>Nitrospirota</taxon>
        <taxon>Thermodesulfovibrionia</taxon>
        <taxon>Thermodesulfovibrionales</taxon>
        <taxon>Candidatus Magnetobacteriaceae</taxon>
        <taxon>Candidatus Magnetobacterium</taxon>
    </lineage>
</organism>
<feature type="coiled-coil region" evidence="1">
    <location>
        <begin position="70"/>
        <end position="300"/>
    </location>
</feature>
<name>A0A0F3GW11_9BACT</name>
<dbReference type="EMBL" id="LACI01001272">
    <property type="protein sequence ID" value="KJU84838.1"/>
    <property type="molecule type" value="Genomic_DNA"/>
</dbReference>
<evidence type="ECO:0000256" key="1">
    <source>
        <dbReference type="SAM" id="Coils"/>
    </source>
</evidence>
<gene>
    <name evidence="2" type="ORF">MBAV_002961</name>
</gene>
<accession>A0A0F3GW11</accession>
<reference evidence="2 3" key="1">
    <citation type="submission" date="2015-02" db="EMBL/GenBank/DDBJ databases">
        <title>Single-cell genomics of uncultivated deep-branching MTB reveals a conserved set of magnetosome genes.</title>
        <authorList>
            <person name="Kolinko S."/>
            <person name="Richter M."/>
            <person name="Glockner F.O."/>
            <person name="Brachmann A."/>
            <person name="Schuler D."/>
        </authorList>
    </citation>
    <scope>NUCLEOTIDE SEQUENCE [LARGE SCALE GENOMIC DNA]</scope>
    <source>
        <strain evidence="2">TM-1</strain>
    </source>
</reference>
<keyword evidence="1" id="KW-0175">Coiled coil</keyword>